<protein>
    <submittedName>
        <fullName evidence="2">Uncharacterized protein</fullName>
    </submittedName>
</protein>
<reference evidence="2 3" key="1">
    <citation type="journal article" date="2020" name="ISME J.">
        <title>Uncovering the hidden diversity of litter-decomposition mechanisms in mushroom-forming fungi.</title>
        <authorList>
            <person name="Floudas D."/>
            <person name="Bentzer J."/>
            <person name="Ahren D."/>
            <person name="Johansson T."/>
            <person name="Persson P."/>
            <person name="Tunlid A."/>
        </authorList>
    </citation>
    <scope>NUCLEOTIDE SEQUENCE [LARGE SCALE GENOMIC DNA]</scope>
    <source>
        <strain evidence="2 3">CBS 101986</strain>
    </source>
</reference>
<organism evidence="2 3">
    <name type="scientific">Psilocybe cf. subviscida</name>
    <dbReference type="NCBI Taxonomy" id="2480587"/>
    <lineage>
        <taxon>Eukaryota</taxon>
        <taxon>Fungi</taxon>
        <taxon>Dikarya</taxon>
        <taxon>Basidiomycota</taxon>
        <taxon>Agaricomycotina</taxon>
        <taxon>Agaricomycetes</taxon>
        <taxon>Agaricomycetidae</taxon>
        <taxon>Agaricales</taxon>
        <taxon>Agaricineae</taxon>
        <taxon>Strophariaceae</taxon>
        <taxon>Psilocybe</taxon>
    </lineage>
</organism>
<keyword evidence="1" id="KW-0472">Membrane</keyword>
<evidence type="ECO:0000256" key="1">
    <source>
        <dbReference type="SAM" id="Phobius"/>
    </source>
</evidence>
<feature type="transmembrane region" description="Helical" evidence="1">
    <location>
        <begin position="452"/>
        <end position="475"/>
    </location>
</feature>
<feature type="transmembrane region" description="Helical" evidence="1">
    <location>
        <begin position="12"/>
        <end position="33"/>
    </location>
</feature>
<sequence>MTFPLILLHLAPRLYVTRVVVVSCVCLMIYPLIWTPSWLFSVITATTAVHHTICLMVSFRFFFGLLDFLLIMAELFNFTCLSFFATTLFNATIPERALTLSLLLWMVWSCLILLTIFRIAKIIDSRGRAFIEPFNILPSRYPKERIPHPFKMLFGRSLWSAHFLGETRLVRGLRGLLGFAFFAAIIFWVFKNVLYEPITETALGPVREFRTRTSANEGAPQDFLDHIDPTVWNIIIPAANHTSVRADFNSSFRVDAVWTNAILNVTNAQNCKRTENPLVLLGDAYKNLIFFQFLCEPVVYDGVVFLPDLEVTVNFTVIDEIIASVWSFSPQVSVPISIGLTNSHGTKSIEDIFARKPPISLIPGMNIVAPYKIQARQLFTHRALAALGIFQKTRTFLEPEIQGFYPDPTVSDDRRGPNFATLRVYCAHDWSDTRVIMDQRMNSVISGFSDVGGLWTALNGIFAFIFGASLLHILYDKKILSIFGVAHSFHHRRMKDEVLRQYPNIVREHRDIEQRGLLTLVKDHLIDLSFLDKEISYRESPAGKKVRVDEEIHLGTLQALAEAPLQTSENVKLTVQNSFTGHKIDDDKAENDPPLEYVPLMIAERPSK</sequence>
<keyword evidence="3" id="KW-1185">Reference proteome</keyword>
<keyword evidence="1" id="KW-1133">Transmembrane helix</keyword>
<evidence type="ECO:0000313" key="2">
    <source>
        <dbReference type="EMBL" id="KAF5325391.1"/>
    </source>
</evidence>
<comment type="caution">
    <text evidence="2">The sequence shown here is derived from an EMBL/GenBank/DDBJ whole genome shotgun (WGS) entry which is preliminary data.</text>
</comment>
<accession>A0A8H5F6E6</accession>
<gene>
    <name evidence="2" type="ORF">D9619_009884</name>
</gene>
<dbReference type="EMBL" id="JAACJJ010000015">
    <property type="protein sequence ID" value="KAF5325391.1"/>
    <property type="molecule type" value="Genomic_DNA"/>
</dbReference>
<dbReference type="Proteomes" id="UP000567179">
    <property type="component" value="Unassembled WGS sequence"/>
</dbReference>
<proteinExistence type="predicted"/>
<dbReference type="OrthoDB" id="3227921at2759"/>
<feature type="transmembrane region" description="Helical" evidence="1">
    <location>
        <begin position="99"/>
        <end position="120"/>
    </location>
</feature>
<feature type="transmembrane region" description="Helical" evidence="1">
    <location>
        <begin position="172"/>
        <end position="190"/>
    </location>
</feature>
<keyword evidence="1" id="KW-0812">Transmembrane</keyword>
<name>A0A8H5F6E6_9AGAR</name>
<evidence type="ECO:0000313" key="3">
    <source>
        <dbReference type="Proteomes" id="UP000567179"/>
    </source>
</evidence>
<dbReference type="AlphaFoldDB" id="A0A8H5F6E6"/>